<sequence>MLMNRRYGYPKIDAPRVQLATFQPNSSVRTQIANRCIDLTLPDIEKAPTRFEQIHQALKQNTQRYTADLRPPERVCCILM</sequence>
<proteinExistence type="predicted"/>
<accession>A0A7I5EA56</accession>
<dbReference type="WBParaSite" id="HCON_00098380-00001">
    <property type="protein sequence ID" value="HCON_00098380-00001"/>
    <property type="gene ID" value="HCON_00098380"/>
</dbReference>
<dbReference type="AlphaFoldDB" id="A0A7I5EA56"/>
<organism evidence="1 2">
    <name type="scientific">Haemonchus contortus</name>
    <name type="common">Barber pole worm</name>
    <dbReference type="NCBI Taxonomy" id="6289"/>
    <lineage>
        <taxon>Eukaryota</taxon>
        <taxon>Metazoa</taxon>
        <taxon>Ecdysozoa</taxon>
        <taxon>Nematoda</taxon>
        <taxon>Chromadorea</taxon>
        <taxon>Rhabditida</taxon>
        <taxon>Rhabditina</taxon>
        <taxon>Rhabditomorpha</taxon>
        <taxon>Strongyloidea</taxon>
        <taxon>Trichostrongylidae</taxon>
        <taxon>Haemonchus</taxon>
    </lineage>
</organism>
<dbReference type="Proteomes" id="UP000025227">
    <property type="component" value="Unplaced"/>
</dbReference>
<dbReference type="OrthoDB" id="5919013at2759"/>
<keyword evidence="1" id="KW-1185">Reference proteome</keyword>
<name>A0A7I5EA56_HAECO</name>
<evidence type="ECO:0000313" key="2">
    <source>
        <dbReference type="WBParaSite" id="HCON_00098380-00001"/>
    </source>
</evidence>
<reference evidence="2" key="1">
    <citation type="submission" date="2020-12" db="UniProtKB">
        <authorList>
            <consortium name="WormBaseParasite"/>
        </authorList>
    </citation>
    <scope>IDENTIFICATION</scope>
    <source>
        <strain evidence="2">MHco3</strain>
    </source>
</reference>
<protein>
    <submittedName>
        <fullName evidence="2">Aminotransferase</fullName>
    </submittedName>
</protein>
<evidence type="ECO:0000313" key="1">
    <source>
        <dbReference type="Proteomes" id="UP000025227"/>
    </source>
</evidence>